<dbReference type="InterPro" id="IPR029765">
    <property type="entry name" value="Mev_diP_decarb"/>
</dbReference>
<comment type="similarity">
    <text evidence="1">Belongs to the diphosphomevalonate decarboxylase family.</text>
</comment>
<dbReference type="PANTHER" id="PTHR10977">
    <property type="entry name" value="DIPHOSPHOMEVALONATE DECARBOXYLASE"/>
    <property type="match status" value="1"/>
</dbReference>
<evidence type="ECO:0000256" key="3">
    <source>
        <dbReference type="ARBA" id="ARBA00022516"/>
    </source>
</evidence>
<evidence type="ECO:0000313" key="7">
    <source>
        <dbReference type="EMBL" id="ATQ15756.1"/>
    </source>
</evidence>
<dbReference type="Proteomes" id="UP000291995">
    <property type="component" value="Chromosome"/>
</dbReference>
<evidence type="ECO:0000313" key="9">
    <source>
        <dbReference type="Proteomes" id="UP000230633"/>
    </source>
</evidence>
<evidence type="ECO:0000313" key="10">
    <source>
        <dbReference type="Proteomes" id="UP000291995"/>
    </source>
</evidence>
<proteinExistence type="inferred from homology"/>
<protein>
    <recommendedName>
        <fullName evidence="2">diphosphomevalonate decarboxylase</fullName>
        <ecNumber evidence="2">4.1.1.33</ecNumber>
    </recommendedName>
</protein>
<dbReference type="SUPFAM" id="SSF54211">
    <property type="entry name" value="Ribosomal protein S5 domain 2-like"/>
    <property type="match status" value="1"/>
</dbReference>
<dbReference type="InterPro" id="IPR036554">
    <property type="entry name" value="GHMP_kinase_C_sf"/>
</dbReference>
<dbReference type="SUPFAM" id="SSF55060">
    <property type="entry name" value="GHMP Kinase, C-terminal domain"/>
    <property type="match status" value="1"/>
</dbReference>
<dbReference type="EMBL" id="CP036557">
    <property type="protein sequence ID" value="QBK61741.1"/>
    <property type="molecule type" value="Genomic_DNA"/>
</dbReference>
<feature type="domain" description="Diphosphomevalonate decarboxylase-like N-terminal" evidence="6">
    <location>
        <begin position="9"/>
        <end position="151"/>
    </location>
</feature>
<sequence length="312" mass="35359">MKVRCKVNPSLALIKYWGKRDKFLNVPATSSIAVSIDKFHSVSEIELSCKDEIILNSNTVVLKDREIKFFNYARKILDKPNICFRVISENNFPTAAGLASSSSGFASIAACILRYFNQYSHQKASDLARIGSASAARAIYGGFTFLKEGAKSAFQVNSFNCFNDLCIIFAIVDSKEKEISSRVAMEICKQEEFYWDAWVKSSRSIFKEALYFFLKGNFSEFGLKIVKSYQCMFGLMLSSSIIYFKGITIDLIKYIANLRNKGILIFETMDAGPQVKILCLQRDLEFILNELTRNFTDVDFVVSRIGIGLEWI</sequence>
<organism evidence="8 10">
    <name type="scientific">Borrelia miyamotoi</name>
    <dbReference type="NCBI Taxonomy" id="47466"/>
    <lineage>
        <taxon>Bacteria</taxon>
        <taxon>Pseudomonadati</taxon>
        <taxon>Spirochaetota</taxon>
        <taxon>Spirochaetia</taxon>
        <taxon>Spirochaetales</taxon>
        <taxon>Borreliaceae</taxon>
        <taxon>Borrelia</taxon>
    </lineage>
</organism>
<evidence type="ECO:0000313" key="8">
    <source>
        <dbReference type="EMBL" id="QBK61741.1"/>
    </source>
</evidence>
<dbReference type="GO" id="GO:0004163">
    <property type="term" value="F:diphosphomevalonate decarboxylase activity"/>
    <property type="evidence" value="ECO:0007669"/>
    <property type="project" value="UniProtKB-EC"/>
</dbReference>
<keyword evidence="9" id="KW-1185">Reference proteome</keyword>
<name>A0AAP9CFL1_9SPIR</name>
<keyword evidence="4" id="KW-0443">Lipid metabolism</keyword>
<dbReference type="InterPro" id="IPR014721">
    <property type="entry name" value="Ribsml_uS5_D2-typ_fold_subgr"/>
</dbReference>
<dbReference type="GO" id="GO:0005829">
    <property type="term" value="C:cytosol"/>
    <property type="evidence" value="ECO:0007669"/>
    <property type="project" value="InterPro"/>
</dbReference>
<accession>A0AAP9CFL1</accession>
<dbReference type="NCBIfam" id="TIGR01240">
    <property type="entry name" value="mevDPdecarb"/>
    <property type="match status" value="1"/>
</dbReference>
<dbReference type="RefSeq" id="WP_099497056.1">
    <property type="nucleotide sequence ID" value="NZ_AP024371.1"/>
</dbReference>
<dbReference type="GO" id="GO:0019287">
    <property type="term" value="P:isopentenyl diphosphate biosynthetic process, mevalonate pathway"/>
    <property type="evidence" value="ECO:0007669"/>
    <property type="project" value="InterPro"/>
</dbReference>
<evidence type="ECO:0000256" key="4">
    <source>
        <dbReference type="ARBA" id="ARBA00023098"/>
    </source>
</evidence>
<evidence type="ECO:0000259" key="6">
    <source>
        <dbReference type="Pfam" id="PF22700"/>
    </source>
</evidence>
<evidence type="ECO:0000256" key="2">
    <source>
        <dbReference type="ARBA" id="ARBA00012296"/>
    </source>
</evidence>
<dbReference type="InterPro" id="IPR005935">
    <property type="entry name" value="Mev_decarb"/>
</dbReference>
<dbReference type="AlphaFoldDB" id="A0AAP9CFL1"/>
<evidence type="ECO:0000256" key="5">
    <source>
        <dbReference type="ARBA" id="ARBA00023239"/>
    </source>
</evidence>
<gene>
    <name evidence="8" type="primary">mvaD</name>
    <name evidence="7" type="ORF">CNO13_00840</name>
    <name evidence="8" type="ORF">EZU67_00840</name>
</gene>
<dbReference type="InterPro" id="IPR020568">
    <property type="entry name" value="Ribosomal_Su5_D2-typ_SF"/>
</dbReference>
<dbReference type="Gene3D" id="3.30.230.10">
    <property type="match status" value="1"/>
</dbReference>
<dbReference type="Proteomes" id="UP000230633">
    <property type="component" value="Chromosome"/>
</dbReference>
<dbReference type="PIRSF" id="PIRSF015950">
    <property type="entry name" value="Mev_P_decrbx"/>
    <property type="match status" value="1"/>
</dbReference>
<dbReference type="GeneID" id="75118391"/>
<dbReference type="Pfam" id="PF22700">
    <property type="entry name" value="MVD-like_N"/>
    <property type="match status" value="1"/>
</dbReference>
<evidence type="ECO:0000256" key="1">
    <source>
        <dbReference type="ARBA" id="ARBA00008831"/>
    </source>
</evidence>
<dbReference type="Gene3D" id="3.30.70.890">
    <property type="entry name" value="GHMP kinase, C-terminal domain"/>
    <property type="match status" value="1"/>
</dbReference>
<keyword evidence="3" id="KW-0444">Lipid biosynthesis</keyword>
<dbReference type="PANTHER" id="PTHR10977:SF3">
    <property type="entry name" value="DIPHOSPHOMEVALONATE DECARBOXYLASE"/>
    <property type="match status" value="1"/>
</dbReference>
<reference evidence="10" key="1">
    <citation type="submission" date="2019-03" db="EMBL/GenBank/DDBJ databases">
        <title>Whole genome sequencing of Borrelia miyamotoi strains isolated at the Russian territory.</title>
        <authorList>
            <person name="Kuleshov K.V."/>
            <person name="Platonov A.E."/>
            <person name="Goptar I.A."/>
            <person name="Shipulin G.A."/>
            <person name="Markelov M.L."/>
            <person name="Koetsveld J."/>
            <person name="Kolyasnikova N.M."/>
            <person name="Sarksyan D.S."/>
            <person name="Toporkova M.G."/>
            <person name="Hovius J.W."/>
        </authorList>
    </citation>
    <scope>NUCLEOTIDE SEQUENCE [LARGE SCALE GENOMIC DNA]</scope>
    <source>
        <strain evidence="10">Yekat-76</strain>
    </source>
</reference>
<reference evidence="8" key="2">
    <citation type="submission" date="2022-12" db="EMBL/GenBank/DDBJ databases">
        <title>Whole genome sequencing of Borrelia miyamotoi strains isolated at the Russian territory.</title>
        <authorList>
            <person name="Kuleshov K.V."/>
            <person name="Platonov A.E."/>
            <person name="Goptar I.A."/>
            <person name="Shipulin G.A."/>
            <person name="Markelov M.L."/>
            <person name="Koetsveld J."/>
            <person name="Kolyasnikova N.M."/>
            <person name="Sarksyan D.S."/>
            <person name="Toporkova M.G."/>
            <person name="Hovius J.W."/>
        </authorList>
    </citation>
    <scope>NUCLEOTIDE SEQUENCE</scope>
    <source>
        <strain evidence="7 9">Yekat-1</strain>
        <strain evidence="8">Yekat-76</strain>
    </source>
</reference>
<dbReference type="InterPro" id="IPR053859">
    <property type="entry name" value="MVD-like_N"/>
</dbReference>
<dbReference type="EC" id="4.1.1.33" evidence="2"/>
<keyword evidence="5 8" id="KW-0456">Lyase</keyword>
<dbReference type="EMBL" id="CP024333">
    <property type="protein sequence ID" value="ATQ15756.1"/>
    <property type="molecule type" value="Genomic_DNA"/>
</dbReference>